<accession>A0A845FFK2</accession>
<dbReference type="AlphaFoldDB" id="A0A845FFK2"/>
<reference evidence="2 3" key="1">
    <citation type="submission" date="2019-11" db="EMBL/GenBank/DDBJ databases">
        <title>Genome sequences of 17 halophilic strains isolated from different environments.</title>
        <authorList>
            <person name="Furrow R.E."/>
        </authorList>
    </citation>
    <scope>NUCLEOTIDE SEQUENCE [LARGE SCALE GENOMIC DNA]</scope>
    <source>
        <strain evidence="2 3">SL-4</strain>
    </source>
</reference>
<evidence type="ECO:0000313" key="2">
    <source>
        <dbReference type="EMBL" id="MYL72396.1"/>
    </source>
</evidence>
<dbReference type="SMART" id="SM00871">
    <property type="entry name" value="AraC_E_bind"/>
    <property type="match status" value="1"/>
</dbReference>
<dbReference type="EMBL" id="WMFA01000008">
    <property type="protein sequence ID" value="MYL72396.1"/>
    <property type="molecule type" value="Genomic_DNA"/>
</dbReference>
<gene>
    <name evidence="2" type="ORF">GLW00_16235</name>
</gene>
<comment type="caution">
    <text evidence="2">The sequence shown here is derived from an EMBL/GenBank/DDBJ whole genome shotgun (WGS) entry which is preliminary data.</text>
</comment>
<feature type="domain" description="AraC effector-binding" evidence="1">
    <location>
        <begin position="13"/>
        <end position="167"/>
    </location>
</feature>
<evidence type="ECO:0000313" key="3">
    <source>
        <dbReference type="Proteomes" id="UP000450457"/>
    </source>
</evidence>
<dbReference type="InterPro" id="IPR011256">
    <property type="entry name" value="Reg_factor_effector_dom_sf"/>
</dbReference>
<dbReference type="SUPFAM" id="SSF55136">
    <property type="entry name" value="Probable bacterial effector-binding domain"/>
    <property type="match status" value="1"/>
</dbReference>
<proteinExistence type="predicted"/>
<dbReference type="InterPro" id="IPR010499">
    <property type="entry name" value="AraC_E-bd"/>
</dbReference>
<dbReference type="Gene3D" id="3.20.80.10">
    <property type="entry name" value="Regulatory factor, effector binding domain"/>
    <property type="match status" value="1"/>
</dbReference>
<evidence type="ECO:0000259" key="1">
    <source>
        <dbReference type="SMART" id="SM00871"/>
    </source>
</evidence>
<dbReference type="OrthoDB" id="2364201at2"/>
<dbReference type="Proteomes" id="UP000450457">
    <property type="component" value="Unassembled WGS sequence"/>
</dbReference>
<organism evidence="2 3">
    <name type="scientific">Halobacillus litoralis</name>
    <dbReference type="NCBI Taxonomy" id="45668"/>
    <lineage>
        <taxon>Bacteria</taxon>
        <taxon>Bacillati</taxon>
        <taxon>Bacillota</taxon>
        <taxon>Bacilli</taxon>
        <taxon>Bacillales</taxon>
        <taxon>Bacillaceae</taxon>
        <taxon>Halobacillus</taxon>
    </lineage>
</organism>
<dbReference type="Pfam" id="PF14526">
    <property type="entry name" value="Cass2"/>
    <property type="match status" value="1"/>
</dbReference>
<protein>
    <submittedName>
        <fullName evidence="2">Transcriptional regulator</fullName>
    </submittedName>
</protein>
<sequence length="168" mass="19530">MENLWTSKGGHVVEVTILDLPAFKVRGRKWEGRYEEVPVLKEVIKKVENEKEEINPVDPDFQWGLSVHTVENGFVHFSGFEVDPGSSQEAYEEMSVPPHTYLNVHHPKGRDIGETYAAIYQWFREGNGEPYLEPDTEYFDGLPLKFEKYPVDRDFDDPHFDIYIPIKA</sequence>
<name>A0A845FFK2_9BACI</name>
<dbReference type="InterPro" id="IPR029441">
    <property type="entry name" value="Cass2"/>
</dbReference>